<dbReference type="RefSeq" id="WP_256622691.1">
    <property type="nucleotide sequence ID" value="NZ_JTEO01000004.1"/>
</dbReference>
<dbReference type="InterPro" id="IPR051536">
    <property type="entry name" value="UDG_Type-4/5"/>
</dbReference>
<evidence type="ECO:0000256" key="3">
    <source>
        <dbReference type="ARBA" id="ARBA00012030"/>
    </source>
</evidence>
<evidence type="ECO:0000256" key="6">
    <source>
        <dbReference type="ARBA" id="ARBA00022723"/>
    </source>
</evidence>
<comment type="similarity">
    <text evidence="2">Belongs to the uracil-DNA glycosylase (UDG) superfamily. Type 4 (UDGa) family.</text>
</comment>
<evidence type="ECO:0000259" key="12">
    <source>
        <dbReference type="SMART" id="SM00986"/>
    </source>
</evidence>
<dbReference type="Proteomes" id="UP001206983">
    <property type="component" value="Unassembled WGS sequence"/>
</dbReference>
<comment type="catalytic activity">
    <reaction evidence="1">
        <text>Hydrolyzes single-stranded DNA or mismatched double-stranded DNA and polynucleotides, releasing free uracil.</text>
        <dbReference type="EC" id="3.2.2.27"/>
    </reaction>
</comment>
<dbReference type="Gene3D" id="3.40.470.10">
    <property type="entry name" value="Uracil-DNA glycosylase-like domain"/>
    <property type="match status" value="1"/>
</dbReference>
<keyword evidence="11" id="KW-0234">DNA repair</keyword>
<protein>
    <recommendedName>
        <fullName evidence="4">Type-4 uracil-DNA glycosylase</fullName>
        <ecNumber evidence="3">3.2.2.27</ecNumber>
    </recommendedName>
</protein>
<organism evidence="13 14">
    <name type="scientific">Methanolobus chelungpuianus</name>
    <dbReference type="NCBI Taxonomy" id="502115"/>
    <lineage>
        <taxon>Archaea</taxon>
        <taxon>Methanobacteriati</taxon>
        <taxon>Methanobacteriota</taxon>
        <taxon>Stenosarchaea group</taxon>
        <taxon>Methanomicrobia</taxon>
        <taxon>Methanosarcinales</taxon>
        <taxon>Methanosarcinaceae</taxon>
        <taxon>Methanolobus</taxon>
    </lineage>
</organism>
<evidence type="ECO:0000313" key="13">
    <source>
        <dbReference type="EMBL" id="MCQ6962837.1"/>
    </source>
</evidence>
<reference evidence="13 14" key="1">
    <citation type="journal article" date="2011" name="Appl. Environ. Microbiol.">
        <title>Methanogenic archaea isolated from Taiwan's Chelungpu fault.</title>
        <authorList>
            <person name="Wu S.Y."/>
            <person name="Lai M.C."/>
        </authorList>
    </citation>
    <scope>NUCLEOTIDE SEQUENCE [LARGE SCALE GENOMIC DNA]</scope>
    <source>
        <strain evidence="13 14">St545Mb</strain>
    </source>
</reference>
<evidence type="ECO:0000256" key="10">
    <source>
        <dbReference type="ARBA" id="ARBA00023014"/>
    </source>
</evidence>
<dbReference type="SMART" id="SM00987">
    <property type="entry name" value="UreE_C"/>
    <property type="match status" value="1"/>
</dbReference>
<evidence type="ECO:0000256" key="7">
    <source>
        <dbReference type="ARBA" id="ARBA00022763"/>
    </source>
</evidence>
<keyword evidence="10" id="KW-0411">Iron-sulfur</keyword>
<evidence type="ECO:0000256" key="8">
    <source>
        <dbReference type="ARBA" id="ARBA00022801"/>
    </source>
</evidence>
<dbReference type="NCBIfam" id="TIGR00758">
    <property type="entry name" value="UDG_fam4"/>
    <property type="match status" value="1"/>
</dbReference>
<gene>
    <name evidence="13" type="ORF">PV02_07040</name>
</gene>
<dbReference type="GO" id="GO:0046872">
    <property type="term" value="F:metal ion binding"/>
    <property type="evidence" value="ECO:0007669"/>
    <property type="project" value="UniProtKB-KW"/>
</dbReference>
<dbReference type="EC" id="3.2.2.27" evidence="3"/>
<dbReference type="InterPro" id="IPR005122">
    <property type="entry name" value="Uracil-DNA_glycosylase-like"/>
</dbReference>
<dbReference type="GO" id="GO:0004844">
    <property type="term" value="F:uracil DNA N-glycosylase activity"/>
    <property type="evidence" value="ECO:0007669"/>
    <property type="project" value="UniProtKB-EC"/>
</dbReference>
<dbReference type="SMART" id="SM00986">
    <property type="entry name" value="UDG"/>
    <property type="match status" value="1"/>
</dbReference>
<evidence type="ECO:0000256" key="5">
    <source>
        <dbReference type="ARBA" id="ARBA00022485"/>
    </source>
</evidence>
<comment type="caution">
    <text evidence="13">The sequence shown here is derived from an EMBL/GenBank/DDBJ whole genome shotgun (WGS) entry which is preliminary data.</text>
</comment>
<dbReference type="EMBL" id="JTEO01000004">
    <property type="protein sequence ID" value="MCQ6962837.1"/>
    <property type="molecule type" value="Genomic_DNA"/>
</dbReference>
<dbReference type="AlphaFoldDB" id="A0AAE3HA13"/>
<feature type="domain" description="Uracil-DNA glycosylase-like" evidence="12">
    <location>
        <begin position="45"/>
        <end position="191"/>
    </location>
</feature>
<evidence type="ECO:0000256" key="11">
    <source>
        <dbReference type="ARBA" id="ARBA00023204"/>
    </source>
</evidence>
<accession>A0AAE3HA13</accession>
<keyword evidence="14" id="KW-1185">Reference proteome</keyword>
<dbReference type="GO" id="GO:0006281">
    <property type="term" value="P:DNA repair"/>
    <property type="evidence" value="ECO:0007669"/>
    <property type="project" value="UniProtKB-KW"/>
</dbReference>
<dbReference type="PANTHER" id="PTHR33693:SF1">
    <property type="entry name" value="TYPE-4 URACIL-DNA GLYCOSYLASE"/>
    <property type="match status" value="1"/>
</dbReference>
<evidence type="ECO:0000256" key="2">
    <source>
        <dbReference type="ARBA" id="ARBA00006521"/>
    </source>
</evidence>
<dbReference type="InterPro" id="IPR036895">
    <property type="entry name" value="Uracil-DNA_glycosylase-like_sf"/>
</dbReference>
<name>A0AAE3HA13_9EURY</name>
<dbReference type="SUPFAM" id="SSF52141">
    <property type="entry name" value="Uracil-DNA glycosylase-like"/>
    <property type="match status" value="1"/>
</dbReference>
<dbReference type="CDD" id="cd10030">
    <property type="entry name" value="UDG-F4_TTUDGA_SPO1dp_like"/>
    <property type="match status" value="1"/>
</dbReference>
<evidence type="ECO:0000313" key="14">
    <source>
        <dbReference type="Proteomes" id="UP001206983"/>
    </source>
</evidence>
<keyword evidence="8" id="KW-0378">Hydrolase</keyword>
<keyword evidence="7" id="KW-0227">DNA damage</keyword>
<dbReference type="GO" id="GO:0051539">
    <property type="term" value="F:4 iron, 4 sulfur cluster binding"/>
    <property type="evidence" value="ECO:0007669"/>
    <property type="project" value="UniProtKB-KW"/>
</dbReference>
<evidence type="ECO:0000256" key="1">
    <source>
        <dbReference type="ARBA" id="ARBA00001400"/>
    </source>
</evidence>
<keyword evidence="6" id="KW-0479">Metal-binding</keyword>
<evidence type="ECO:0000256" key="4">
    <source>
        <dbReference type="ARBA" id="ARBA00019403"/>
    </source>
</evidence>
<dbReference type="Pfam" id="PF03167">
    <property type="entry name" value="UDG"/>
    <property type="match status" value="1"/>
</dbReference>
<dbReference type="PANTHER" id="PTHR33693">
    <property type="entry name" value="TYPE-5 URACIL-DNA GLYCOSYLASE"/>
    <property type="match status" value="1"/>
</dbReference>
<keyword evidence="9" id="KW-0408">Iron</keyword>
<proteinExistence type="inferred from homology"/>
<keyword evidence="5" id="KW-0004">4Fe-4S</keyword>
<evidence type="ECO:0000256" key="9">
    <source>
        <dbReference type="ARBA" id="ARBA00023004"/>
    </source>
</evidence>
<sequence>MGKAQGTDISAVVEEMAAAGFGNLEETILQCADCALREGATNPVIMKGSRTPRVLFIGEAPGKTEDMTGIPFSGRAGKKLDEMIGYMGLSAEDYAVINAVKCRPPKNRKPLKSEIELCRPFLLAQIRMLDPEVIILLGNTAEEAFCRNKKLEWGVPKVSGGMNIVKIYHPAAMIYQRSRIEEQKALIDKNRHLWE</sequence>
<dbReference type="InterPro" id="IPR005273">
    <property type="entry name" value="Ura-DNA_glyco_family4"/>
</dbReference>